<accession>A0A5J4X239</accession>
<evidence type="ECO:0000313" key="2">
    <source>
        <dbReference type="EMBL" id="KAA6400529.1"/>
    </source>
</evidence>
<evidence type="ECO:0000313" key="3">
    <source>
        <dbReference type="Proteomes" id="UP000324800"/>
    </source>
</evidence>
<dbReference type="Pfam" id="PF19263">
    <property type="entry name" value="DUF5906"/>
    <property type="match status" value="1"/>
</dbReference>
<proteinExistence type="predicted"/>
<feature type="domain" description="NrS-1 polymerase-like helicase" evidence="1">
    <location>
        <begin position="6"/>
        <end position="93"/>
    </location>
</feature>
<protein>
    <recommendedName>
        <fullName evidence="1">NrS-1 polymerase-like helicase domain-containing protein</fullName>
    </recommendedName>
</protein>
<evidence type="ECO:0000259" key="1">
    <source>
        <dbReference type="Pfam" id="PF19263"/>
    </source>
</evidence>
<organism evidence="2 3">
    <name type="scientific">Streblomastix strix</name>
    <dbReference type="NCBI Taxonomy" id="222440"/>
    <lineage>
        <taxon>Eukaryota</taxon>
        <taxon>Metamonada</taxon>
        <taxon>Preaxostyla</taxon>
        <taxon>Oxymonadida</taxon>
        <taxon>Streblomastigidae</taxon>
        <taxon>Streblomastix</taxon>
    </lineage>
</organism>
<dbReference type="EMBL" id="SNRW01000547">
    <property type="protein sequence ID" value="KAA6400529.1"/>
    <property type="molecule type" value="Genomic_DNA"/>
</dbReference>
<dbReference type="InterPro" id="IPR045455">
    <property type="entry name" value="NrS-1_pol-like_helicase"/>
</dbReference>
<dbReference type="Proteomes" id="UP000324800">
    <property type="component" value="Unassembled WGS sequence"/>
</dbReference>
<reference evidence="2 3" key="1">
    <citation type="submission" date="2019-03" db="EMBL/GenBank/DDBJ databases">
        <title>Single cell metagenomics reveals metabolic interactions within the superorganism composed of flagellate Streblomastix strix and complex community of Bacteroidetes bacteria on its surface.</title>
        <authorList>
            <person name="Treitli S.C."/>
            <person name="Kolisko M."/>
            <person name="Husnik F."/>
            <person name="Keeling P."/>
            <person name="Hampl V."/>
        </authorList>
    </citation>
    <scope>NUCLEOTIDE SEQUENCE [LARGE SCALE GENOMIC DNA]</scope>
    <source>
        <strain evidence="2">ST1C</strain>
    </source>
</reference>
<dbReference type="OrthoDB" id="10467447at2759"/>
<dbReference type="AlphaFoldDB" id="A0A5J4X239"/>
<name>A0A5J4X239_9EUKA</name>
<sequence>MAGYSCKNCTNIKELTGNFNSIVEGKVLIIANEMTNFGEDKRANNEGLKSIETDYTIRINEKNQPRRDAENVANFIFVSNNPYPVKIEASDRRYVVLKYLKDFDMRQLPMTEAKRDIIKASKSQIEDIILKHIDEFKQGVPQYYAQFDLLKDEMDQDDDIEYLMDEEPQPLDVNEDINEDASI</sequence>
<gene>
    <name evidence="2" type="ORF">EZS28_003951</name>
</gene>
<comment type="caution">
    <text evidence="2">The sequence shown here is derived from an EMBL/GenBank/DDBJ whole genome shotgun (WGS) entry which is preliminary data.</text>
</comment>